<evidence type="ECO:0000313" key="11">
    <source>
        <dbReference type="EMBL" id="SFP41924.1"/>
    </source>
</evidence>
<dbReference type="PANTHER" id="PTHR22854">
    <property type="entry name" value="TRYPTOPHAN BIOSYNTHESIS PROTEIN"/>
    <property type="match status" value="1"/>
</dbReference>
<evidence type="ECO:0000256" key="9">
    <source>
        <dbReference type="HAMAP-Rule" id="MF_00134"/>
    </source>
</evidence>
<dbReference type="HAMAP" id="MF_00134_B">
    <property type="entry name" value="IGPS_B"/>
    <property type="match status" value="1"/>
</dbReference>
<proteinExistence type="inferred from homology"/>
<evidence type="ECO:0000313" key="12">
    <source>
        <dbReference type="Proteomes" id="UP000198892"/>
    </source>
</evidence>
<evidence type="ECO:0000256" key="2">
    <source>
        <dbReference type="ARBA" id="ARBA00004696"/>
    </source>
</evidence>
<dbReference type="InterPro" id="IPR013785">
    <property type="entry name" value="Aldolase_TIM"/>
</dbReference>
<keyword evidence="8 9" id="KW-0456">Lyase</keyword>
<dbReference type="AlphaFoldDB" id="A0A1I5Q6E4"/>
<keyword evidence="12" id="KW-1185">Reference proteome</keyword>
<comment type="catalytic activity">
    <reaction evidence="1 9">
        <text>1-(2-carboxyphenylamino)-1-deoxy-D-ribulose 5-phosphate + H(+) = (1S,2R)-1-C-(indol-3-yl)glycerol 3-phosphate + CO2 + H2O</text>
        <dbReference type="Rhea" id="RHEA:23476"/>
        <dbReference type="ChEBI" id="CHEBI:15377"/>
        <dbReference type="ChEBI" id="CHEBI:15378"/>
        <dbReference type="ChEBI" id="CHEBI:16526"/>
        <dbReference type="ChEBI" id="CHEBI:58613"/>
        <dbReference type="ChEBI" id="CHEBI:58866"/>
        <dbReference type="EC" id="4.1.1.48"/>
    </reaction>
</comment>
<dbReference type="CDD" id="cd00331">
    <property type="entry name" value="IGPS"/>
    <property type="match status" value="1"/>
</dbReference>
<evidence type="ECO:0000256" key="7">
    <source>
        <dbReference type="ARBA" id="ARBA00023141"/>
    </source>
</evidence>
<dbReference type="EC" id="4.1.1.48" evidence="9"/>
<evidence type="ECO:0000259" key="10">
    <source>
        <dbReference type="Pfam" id="PF00218"/>
    </source>
</evidence>
<sequence length="254" mass="27816">MPVMLHQILDTKREELKTLTMPDTAAVTRRSLTEALKSDPETVQVIAEVKKASPSKGLIRSPFDPAGIAGQYENGGAAALSVLTDETYFQGSRDYLTEVKHKTGLPVLRKDFMIEEAQIEESRRMGADAVLLIAAALEPEKLRDLYLSAVDKGMEALVECHSLAELEAVLGLFRPMLIGINNRDLTTFETSLDVTKELSHHIPSETLLVSESGIHTPEDMAFVQQAGAKAVLVGESLMRRDDVESALRTLKGES</sequence>
<dbReference type="STRING" id="1884432.SAMN05518683_10546"/>
<evidence type="ECO:0000256" key="5">
    <source>
        <dbReference type="ARBA" id="ARBA00022793"/>
    </source>
</evidence>
<dbReference type="SUPFAM" id="SSF51366">
    <property type="entry name" value="Ribulose-phoshate binding barrel"/>
    <property type="match status" value="1"/>
</dbReference>
<dbReference type="InterPro" id="IPR001468">
    <property type="entry name" value="Indole-3-GlycerolPSynthase_CS"/>
</dbReference>
<evidence type="ECO:0000256" key="3">
    <source>
        <dbReference type="ARBA" id="ARBA00008737"/>
    </source>
</evidence>
<evidence type="ECO:0000256" key="1">
    <source>
        <dbReference type="ARBA" id="ARBA00001633"/>
    </source>
</evidence>
<name>A0A1I5Q6E4_9BACI</name>
<dbReference type="Proteomes" id="UP000198892">
    <property type="component" value="Unassembled WGS sequence"/>
</dbReference>
<evidence type="ECO:0000256" key="8">
    <source>
        <dbReference type="ARBA" id="ARBA00023239"/>
    </source>
</evidence>
<organism evidence="11 12">
    <name type="scientific">Salibacterium halotolerans</name>
    <dbReference type="NCBI Taxonomy" id="1884432"/>
    <lineage>
        <taxon>Bacteria</taxon>
        <taxon>Bacillati</taxon>
        <taxon>Bacillota</taxon>
        <taxon>Bacilli</taxon>
        <taxon>Bacillales</taxon>
        <taxon>Bacillaceae</taxon>
    </lineage>
</organism>
<accession>A0A1I5Q6E4</accession>
<dbReference type="GO" id="GO:0004640">
    <property type="term" value="F:phosphoribosylanthranilate isomerase activity"/>
    <property type="evidence" value="ECO:0007669"/>
    <property type="project" value="TreeGrafter"/>
</dbReference>
<keyword evidence="6 9" id="KW-0822">Tryptophan biosynthesis</keyword>
<gene>
    <name evidence="9" type="primary">trpC</name>
    <name evidence="11" type="ORF">SAMN05518683_10546</name>
</gene>
<dbReference type="PROSITE" id="PS00614">
    <property type="entry name" value="IGPS"/>
    <property type="match status" value="1"/>
</dbReference>
<dbReference type="NCBIfam" id="NF001377">
    <property type="entry name" value="PRK00278.2-4"/>
    <property type="match status" value="1"/>
</dbReference>
<keyword evidence="7 9" id="KW-0057">Aromatic amino acid biosynthesis</keyword>
<dbReference type="Gene3D" id="3.20.20.70">
    <property type="entry name" value="Aldolase class I"/>
    <property type="match status" value="1"/>
</dbReference>
<dbReference type="FunFam" id="3.20.20.70:FF:000024">
    <property type="entry name" value="Indole-3-glycerol phosphate synthase"/>
    <property type="match status" value="1"/>
</dbReference>
<comment type="pathway">
    <text evidence="2 9">Amino-acid biosynthesis; L-tryptophan biosynthesis; L-tryptophan from chorismate: step 4/5.</text>
</comment>
<dbReference type="InterPro" id="IPR045186">
    <property type="entry name" value="Indole-3-glycerol_P_synth"/>
</dbReference>
<dbReference type="EMBL" id="FOXD01000005">
    <property type="protein sequence ID" value="SFP41924.1"/>
    <property type="molecule type" value="Genomic_DNA"/>
</dbReference>
<dbReference type="InterPro" id="IPR011060">
    <property type="entry name" value="RibuloseP-bd_barrel"/>
</dbReference>
<protein>
    <recommendedName>
        <fullName evidence="9">Indole-3-glycerol phosphate synthase</fullName>
        <shortName evidence="9">IGPS</shortName>
        <ecNumber evidence="9">4.1.1.48</ecNumber>
    </recommendedName>
</protein>
<dbReference type="PANTHER" id="PTHR22854:SF2">
    <property type="entry name" value="INDOLE-3-GLYCEROL-PHOSPHATE SYNTHASE"/>
    <property type="match status" value="1"/>
</dbReference>
<dbReference type="InterPro" id="IPR013798">
    <property type="entry name" value="Indole-3-glycerol_P_synth_dom"/>
</dbReference>
<evidence type="ECO:0000256" key="4">
    <source>
        <dbReference type="ARBA" id="ARBA00022605"/>
    </source>
</evidence>
<dbReference type="GO" id="GO:0000162">
    <property type="term" value="P:L-tryptophan biosynthetic process"/>
    <property type="evidence" value="ECO:0007669"/>
    <property type="project" value="UniProtKB-UniRule"/>
</dbReference>
<comment type="similarity">
    <text evidence="3 9">Belongs to the TrpC family.</text>
</comment>
<evidence type="ECO:0000256" key="6">
    <source>
        <dbReference type="ARBA" id="ARBA00022822"/>
    </source>
</evidence>
<dbReference type="UniPathway" id="UPA00035">
    <property type="reaction ID" value="UER00043"/>
</dbReference>
<dbReference type="Pfam" id="PF00218">
    <property type="entry name" value="IGPS"/>
    <property type="match status" value="1"/>
</dbReference>
<dbReference type="GO" id="GO:0004425">
    <property type="term" value="F:indole-3-glycerol-phosphate synthase activity"/>
    <property type="evidence" value="ECO:0007669"/>
    <property type="project" value="UniProtKB-UniRule"/>
</dbReference>
<feature type="domain" description="Indole-3-glycerol phosphate synthase" evidence="10">
    <location>
        <begin position="14"/>
        <end position="250"/>
    </location>
</feature>
<keyword evidence="5 9" id="KW-0210">Decarboxylase</keyword>
<reference evidence="12" key="1">
    <citation type="submission" date="2016-10" db="EMBL/GenBank/DDBJ databases">
        <authorList>
            <person name="Varghese N."/>
            <person name="Submissions S."/>
        </authorList>
    </citation>
    <scope>NUCLEOTIDE SEQUENCE [LARGE SCALE GENOMIC DNA]</scope>
    <source>
        <strain evidence="12">S7</strain>
    </source>
</reference>
<keyword evidence="4 9" id="KW-0028">Amino-acid biosynthesis</keyword>